<accession>A0ABR8YU64</accession>
<gene>
    <name evidence="10" type="ORF">H9637_10230</name>
</gene>
<feature type="domain" description="ABC transporter" evidence="8">
    <location>
        <begin position="338"/>
        <end position="568"/>
    </location>
</feature>
<dbReference type="Proteomes" id="UP000627166">
    <property type="component" value="Unassembled WGS sequence"/>
</dbReference>
<dbReference type="SUPFAM" id="SSF52540">
    <property type="entry name" value="P-loop containing nucleoside triphosphate hydrolases"/>
    <property type="match status" value="1"/>
</dbReference>
<evidence type="ECO:0000256" key="2">
    <source>
        <dbReference type="ARBA" id="ARBA00022692"/>
    </source>
</evidence>
<dbReference type="GO" id="GO:0005524">
    <property type="term" value="F:ATP binding"/>
    <property type="evidence" value="ECO:0007669"/>
    <property type="project" value="UniProtKB-KW"/>
</dbReference>
<feature type="transmembrane region" description="Helical" evidence="7">
    <location>
        <begin position="136"/>
        <end position="156"/>
    </location>
</feature>
<dbReference type="InterPro" id="IPR003439">
    <property type="entry name" value="ABC_transporter-like_ATP-bd"/>
</dbReference>
<evidence type="ECO:0000256" key="6">
    <source>
        <dbReference type="ARBA" id="ARBA00023136"/>
    </source>
</evidence>
<evidence type="ECO:0000256" key="4">
    <source>
        <dbReference type="ARBA" id="ARBA00022840"/>
    </source>
</evidence>
<reference evidence="10 11" key="1">
    <citation type="submission" date="2020-08" db="EMBL/GenBank/DDBJ databases">
        <title>A Genomic Blueprint of the Chicken Gut Microbiome.</title>
        <authorList>
            <person name="Gilroy R."/>
            <person name="Ravi A."/>
            <person name="Getino M."/>
            <person name="Pursley I."/>
            <person name="Horton D.L."/>
            <person name="Alikhan N.-F."/>
            <person name="Baker D."/>
            <person name="Gharbi K."/>
            <person name="Hall N."/>
            <person name="Watson M."/>
            <person name="Adriaenssens E.M."/>
            <person name="Foster-Nyarko E."/>
            <person name="Jarju S."/>
            <person name="Secka A."/>
            <person name="Antonio M."/>
            <person name="Oren A."/>
            <person name="Chaudhuri R."/>
            <person name="La Ragione R.M."/>
            <person name="Hildebrand F."/>
            <person name="Pallen M.J."/>
        </authorList>
    </citation>
    <scope>NUCLEOTIDE SEQUENCE [LARGE SCALE GENOMIC DNA]</scope>
    <source>
        <strain evidence="10 11">N37</strain>
    </source>
</reference>
<feature type="transmembrane region" description="Helical" evidence="7">
    <location>
        <begin position="275"/>
        <end position="295"/>
    </location>
</feature>
<keyword evidence="5 7" id="KW-1133">Transmembrane helix</keyword>
<evidence type="ECO:0000256" key="3">
    <source>
        <dbReference type="ARBA" id="ARBA00022741"/>
    </source>
</evidence>
<dbReference type="PANTHER" id="PTHR43394">
    <property type="entry name" value="ATP-DEPENDENT PERMEASE MDL1, MITOCHONDRIAL"/>
    <property type="match status" value="1"/>
</dbReference>
<keyword evidence="11" id="KW-1185">Reference proteome</keyword>
<feature type="transmembrane region" description="Helical" evidence="7">
    <location>
        <begin position="16"/>
        <end position="36"/>
    </location>
</feature>
<dbReference type="Gene3D" id="1.20.1560.10">
    <property type="entry name" value="ABC transporter type 1, transmembrane domain"/>
    <property type="match status" value="1"/>
</dbReference>
<dbReference type="CDD" id="cd07346">
    <property type="entry name" value="ABC_6TM_exporters"/>
    <property type="match status" value="1"/>
</dbReference>
<evidence type="ECO:0000313" key="10">
    <source>
        <dbReference type="EMBL" id="MBD8047409.1"/>
    </source>
</evidence>
<feature type="transmembrane region" description="Helical" evidence="7">
    <location>
        <begin position="162"/>
        <end position="179"/>
    </location>
</feature>
<dbReference type="Pfam" id="PF00005">
    <property type="entry name" value="ABC_tran"/>
    <property type="match status" value="1"/>
</dbReference>
<organism evidence="10 11">
    <name type="scientific">Clostridium faecium</name>
    <dbReference type="NCBI Taxonomy" id="2762223"/>
    <lineage>
        <taxon>Bacteria</taxon>
        <taxon>Bacillati</taxon>
        <taxon>Bacillota</taxon>
        <taxon>Clostridia</taxon>
        <taxon>Eubacteriales</taxon>
        <taxon>Clostridiaceae</taxon>
        <taxon>Clostridium</taxon>
    </lineage>
</organism>
<protein>
    <submittedName>
        <fullName evidence="10">ABC transporter ATP-binding protein</fullName>
    </submittedName>
</protein>
<dbReference type="PROSITE" id="PS50929">
    <property type="entry name" value="ABC_TM1F"/>
    <property type="match status" value="1"/>
</dbReference>
<comment type="caution">
    <text evidence="10">The sequence shown here is derived from an EMBL/GenBank/DDBJ whole genome shotgun (WGS) entry which is preliminary data.</text>
</comment>
<dbReference type="InterPro" id="IPR017871">
    <property type="entry name" value="ABC_transporter-like_CS"/>
</dbReference>
<dbReference type="SUPFAM" id="SSF90123">
    <property type="entry name" value="ABC transporter transmembrane region"/>
    <property type="match status" value="1"/>
</dbReference>
<evidence type="ECO:0000256" key="7">
    <source>
        <dbReference type="SAM" id="Phobius"/>
    </source>
</evidence>
<feature type="domain" description="ABC transmembrane type-1" evidence="9">
    <location>
        <begin position="21"/>
        <end position="304"/>
    </location>
</feature>
<dbReference type="InterPro" id="IPR027417">
    <property type="entry name" value="P-loop_NTPase"/>
</dbReference>
<keyword evidence="3" id="KW-0547">Nucleotide-binding</keyword>
<dbReference type="InterPro" id="IPR036640">
    <property type="entry name" value="ABC1_TM_sf"/>
</dbReference>
<name>A0ABR8YU64_9CLOT</name>
<evidence type="ECO:0000259" key="9">
    <source>
        <dbReference type="PROSITE" id="PS50929"/>
    </source>
</evidence>
<dbReference type="Pfam" id="PF00664">
    <property type="entry name" value="ABC_membrane"/>
    <property type="match status" value="1"/>
</dbReference>
<keyword evidence="2 7" id="KW-0812">Transmembrane</keyword>
<evidence type="ECO:0000259" key="8">
    <source>
        <dbReference type="PROSITE" id="PS50893"/>
    </source>
</evidence>
<dbReference type="SMART" id="SM00382">
    <property type="entry name" value="AAA"/>
    <property type="match status" value="1"/>
</dbReference>
<dbReference type="InterPro" id="IPR003593">
    <property type="entry name" value="AAA+_ATPase"/>
</dbReference>
<sequence length="568" mass="64216">MDTKLVKKIIRDESKYYLYFILSLVLLFLSDILAIIPPKLFQSIVDVYIPAKNLKSIYIATGIMVLIPFLSTSINTYFTYVVWVKVKELSFKIKSKIFSKLLNQPMKFFKDNDSGKLASYLGVDTSNFFYFWLHDLPMAISSSIMIIIILILLYRISPITTIVMILSCPMAILPSFILGKKAQNLASEIVDYDSEINSKITESFKFVKLIKSQCSQRQRIDEINTINAKNLKIFGKGVIVETLSLTISKELVGALFTAIAFIMCSVQVINNNITIGELIAFTAYLPRLFGLFNVLSSSNVYIQKQLGVQDKNFQFLSMDDEYTNSSNSNPDEEVLEDITFNNLKFSYDNHRDILKNISFSIKSGEFVTIMGDSGCGKSTLLDLLLGFYKAPTNSIIIGSKDINSYPLDYLRSNIALVSQNINLLKGSLRYNLSLSNPKATEEDMLKAIKIAELTDVINKLPKGLDTDLSENGVNLSGGERQRLALSMAILRKPKILLLDEVSASLDLEAEHKILDTIENLCKNTNLTVISVTHRRTFIKDDFRVVYMENGEVKYNGKYKDFLHKNYSI</sequence>
<evidence type="ECO:0000256" key="1">
    <source>
        <dbReference type="ARBA" id="ARBA00004651"/>
    </source>
</evidence>
<dbReference type="PROSITE" id="PS50893">
    <property type="entry name" value="ABC_TRANSPORTER_2"/>
    <property type="match status" value="1"/>
</dbReference>
<dbReference type="Gene3D" id="3.40.50.300">
    <property type="entry name" value="P-loop containing nucleotide triphosphate hydrolases"/>
    <property type="match status" value="1"/>
</dbReference>
<dbReference type="PANTHER" id="PTHR43394:SF1">
    <property type="entry name" value="ATP-BINDING CASSETTE SUB-FAMILY B MEMBER 10, MITOCHONDRIAL"/>
    <property type="match status" value="1"/>
</dbReference>
<dbReference type="RefSeq" id="WP_191740377.1">
    <property type="nucleotide sequence ID" value="NZ_JACSQB010000076.1"/>
</dbReference>
<evidence type="ECO:0000256" key="5">
    <source>
        <dbReference type="ARBA" id="ARBA00022989"/>
    </source>
</evidence>
<feature type="transmembrane region" description="Helical" evidence="7">
    <location>
        <begin position="251"/>
        <end position="269"/>
    </location>
</feature>
<keyword evidence="6 7" id="KW-0472">Membrane</keyword>
<feature type="transmembrane region" description="Helical" evidence="7">
    <location>
        <begin position="56"/>
        <end position="84"/>
    </location>
</feature>
<dbReference type="InterPro" id="IPR011527">
    <property type="entry name" value="ABC1_TM_dom"/>
</dbReference>
<comment type="subcellular location">
    <subcellularLocation>
        <location evidence="1">Cell membrane</location>
        <topology evidence="1">Multi-pass membrane protein</topology>
    </subcellularLocation>
</comment>
<keyword evidence="4 10" id="KW-0067">ATP-binding</keyword>
<proteinExistence type="predicted"/>
<dbReference type="EMBL" id="JACSQB010000076">
    <property type="protein sequence ID" value="MBD8047409.1"/>
    <property type="molecule type" value="Genomic_DNA"/>
</dbReference>
<dbReference type="InterPro" id="IPR039421">
    <property type="entry name" value="Type_1_exporter"/>
</dbReference>
<evidence type="ECO:0000313" key="11">
    <source>
        <dbReference type="Proteomes" id="UP000627166"/>
    </source>
</evidence>
<dbReference type="PROSITE" id="PS00211">
    <property type="entry name" value="ABC_TRANSPORTER_1"/>
    <property type="match status" value="1"/>
</dbReference>